<evidence type="ECO:0000313" key="1">
    <source>
        <dbReference type="EMBL" id="KAI5654690.1"/>
    </source>
</evidence>
<organism evidence="1 2">
    <name type="scientific">Catharanthus roseus</name>
    <name type="common">Madagascar periwinkle</name>
    <name type="synonym">Vinca rosea</name>
    <dbReference type="NCBI Taxonomy" id="4058"/>
    <lineage>
        <taxon>Eukaryota</taxon>
        <taxon>Viridiplantae</taxon>
        <taxon>Streptophyta</taxon>
        <taxon>Embryophyta</taxon>
        <taxon>Tracheophyta</taxon>
        <taxon>Spermatophyta</taxon>
        <taxon>Magnoliopsida</taxon>
        <taxon>eudicotyledons</taxon>
        <taxon>Gunneridae</taxon>
        <taxon>Pentapetalae</taxon>
        <taxon>asterids</taxon>
        <taxon>lamiids</taxon>
        <taxon>Gentianales</taxon>
        <taxon>Apocynaceae</taxon>
        <taxon>Rauvolfioideae</taxon>
        <taxon>Vinceae</taxon>
        <taxon>Catharanthinae</taxon>
        <taxon>Catharanthus</taxon>
    </lineage>
</organism>
<keyword evidence="2" id="KW-1185">Reference proteome</keyword>
<comment type="caution">
    <text evidence="1">The sequence shown here is derived from an EMBL/GenBank/DDBJ whole genome shotgun (WGS) entry which is preliminary data.</text>
</comment>
<evidence type="ECO:0000313" key="2">
    <source>
        <dbReference type="Proteomes" id="UP001060085"/>
    </source>
</evidence>
<gene>
    <name evidence="1" type="ORF">M9H77_31877</name>
</gene>
<protein>
    <submittedName>
        <fullName evidence="1">Uncharacterized protein</fullName>
    </submittedName>
</protein>
<dbReference type="Proteomes" id="UP001060085">
    <property type="component" value="Linkage Group LG07"/>
</dbReference>
<proteinExistence type="predicted"/>
<sequence length="354" mass="40310">MIFKLPSGGSVGRLFHFRWRWYSTEAATAGQPRVHVLHDYLINSLGFSEEEAFSTTQKVIHRKFSRNHPDSVVTFLLNLGLNKIQIKNIVKKAPRVLSYNVQKTLVPKIRTLQEIGISGSDLVKIMVNYRSVLDRNIASPVEYLRNLFGSDEKAAKAIKSYNLLLVGDSPRKIARNVELLEKYGFSRNDVCALLSGHPSAFFRKPEVFEEGIQRVENDFKISRDTKMFYQGVKVLVSLTKSTANSKLGILRKFGWSDAAICVVNLLMEELGYNLDYLATHPVIFGLSFERRLKPRSDVLKILNEKKLNKRKSGLYSVLCLRESEFVNDYILPYKDEIPADVLDSYLKIVGGRSL</sequence>
<accession>A0ACC0A2C8</accession>
<name>A0ACC0A2C8_CATRO</name>
<reference evidence="2" key="1">
    <citation type="journal article" date="2023" name="Nat. Plants">
        <title>Single-cell RNA sequencing provides a high-resolution roadmap for understanding the multicellular compartmentation of specialized metabolism.</title>
        <authorList>
            <person name="Sun S."/>
            <person name="Shen X."/>
            <person name="Li Y."/>
            <person name="Li Y."/>
            <person name="Wang S."/>
            <person name="Li R."/>
            <person name="Zhang H."/>
            <person name="Shen G."/>
            <person name="Guo B."/>
            <person name="Wei J."/>
            <person name="Xu J."/>
            <person name="St-Pierre B."/>
            <person name="Chen S."/>
            <person name="Sun C."/>
        </authorList>
    </citation>
    <scope>NUCLEOTIDE SEQUENCE [LARGE SCALE GENOMIC DNA]</scope>
</reference>
<dbReference type="EMBL" id="CM044707">
    <property type="protein sequence ID" value="KAI5654690.1"/>
    <property type="molecule type" value="Genomic_DNA"/>
</dbReference>